<dbReference type="GO" id="GO:0016020">
    <property type="term" value="C:membrane"/>
    <property type="evidence" value="ECO:0007669"/>
    <property type="project" value="GOC"/>
</dbReference>
<evidence type="ECO:0000259" key="4">
    <source>
        <dbReference type="Pfam" id="PF00535"/>
    </source>
</evidence>
<dbReference type="GO" id="GO:0004582">
    <property type="term" value="F:dolichyl-phosphate beta-D-mannosyltransferase activity"/>
    <property type="evidence" value="ECO:0007669"/>
    <property type="project" value="InterPro"/>
</dbReference>
<evidence type="ECO:0000256" key="2">
    <source>
        <dbReference type="ARBA" id="ARBA00022676"/>
    </source>
</evidence>
<dbReference type="PANTHER" id="PTHR43398:SF1">
    <property type="entry name" value="DOLICHOL-PHOSPHATE MANNOSYLTRANSFERASE SUBUNIT 1"/>
    <property type="match status" value="1"/>
</dbReference>
<dbReference type="GO" id="GO:0009247">
    <property type="term" value="P:glycolipid biosynthetic process"/>
    <property type="evidence" value="ECO:0007669"/>
    <property type="project" value="TreeGrafter"/>
</dbReference>
<organism evidence="5 6">
    <name type="scientific">Tessaracoccus antarcticus</name>
    <dbReference type="NCBI Taxonomy" id="2479848"/>
    <lineage>
        <taxon>Bacteria</taxon>
        <taxon>Bacillati</taxon>
        <taxon>Actinomycetota</taxon>
        <taxon>Actinomycetes</taxon>
        <taxon>Propionibacteriales</taxon>
        <taxon>Propionibacteriaceae</taxon>
        <taxon>Tessaracoccus</taxon>
    </lineage>
</organism>
<dbReference type="Pfam" id="PF00535">
    <property type="entry name" value="Glycos_transf_2"/>
    <property type="match status" value="1"/>
</dbReference>
<evidence type="ECO:0000256" key="1">
    <source>
        <dbReference type="ARBA" id="ARBA00006739"/>
    </source>
</evidence>
<dbReference type="OrthoDB" id="9810303at2"/>
<dbReference type="InterPro" id="IPR039528">
    <property type="entry name" value="DPM1-like"/>
</dbReference>
<dbReference type="Proteomes" id="UP000275256">
    <property type="component" value="Unassembled WGS sequence"/>
</dbReference>
<keyword evidence="2" id="KW-0328">Glycosyltransferase</keyword>
<dbReference type="PANTHER" id="PTHR43398">
    <property type="entry name" value="DOLICHOL-PHOSPHATE MANNOSYLTRANSFERASE SUBUNIT 1"/>
    <property type="match status" value="1"/>
</dbReference>
<comment type="similarity">
    <text evidence="1">Belongs to the glycosyltransferase 2 family.</text>
</comment>
<dbReference type="Gene3D" id="3.90.550.10">
    <property type="entry name" value="Spore Coat Polysaccharide Biosynthesis Protein SpsA, Chain A"/>
    <property type="match status" value="1"/>
</dbReference>
<feature type="domain" description="Glycosyltransferase 2-like" evidence="4">
    <location>
        <begin position="12"/>
        <end position="173"/>
    </location>
</feature>
<dbReference type="EMBL" id="REFW01000002">
    <property type="protein sequence ID" value="RMB60147.1"/>
    <property type="molecule type" value="Genomic_DNA"/>
</dbReference>
<gene>
    <name evidence="5" type="ORF">EAX62_10665</name>
</gene>
<keyword evidence="6" id="KW-1185">Reference proteome</keyword>
<evidence type="ECO:0000256" key="3">
    <source>
        <dbReference type="ARBA" id="ARBA00022679"/>
    </source>
</evidence>
<dbReference type="SUPFAM" id="SSF53448">
    <property type="entry name" value="Nucleotide-diphospho-sugar transferases"/>
    <property type="match status" value="1"/>
</dbReference>
<dbReference type="CDD" id="cd06442">
    <property type="entry name" value="DPM1_like"/>
    <property type="match status" value="1"/>
</dbReference>
<accession>A0A3M0G7Q1</accession>
<keyword evidence="3" id="KW-0808">Transferase</keyword>
<name>A0A3M0G7Q1_9ACTN</name>
<dbReference type="AlphaFoldDB" id="A0A3M0G7Q1"/>
<reference evidence="5 6" key="1">
    <citation type="submission" date="2018-10" db="EMBL/GenBank/DDBJ databases">
        <title>Tessaracoccus antarcticuss sp. nov., isolated from sediment.</title>
        <authorList>
            <person name="Zhou L.Y."/>
            <person name="Du Z.J."/>
        </authorList>
    </citation>
    <scope>NUCLEOTIDE SEQUENCE [LARGE SCALE GENOMIC DNA]</scope>
    <source>
        <strain evidence="5 6">JDX10</strain>
    </source>
</reference>
<dbReference type="InterPro" id="IPR001173">
    <property type="entry name" value="Glyco_trans_2-like"/>
</dbReference>
<protein>
    <submittedName>
        <fullName evidence="5">Polyprenol monophosphomannose synthase</fullName>
    </submittedName>
</protein>
<dbReference type="InterPro" id="IPR029044">
    <property type="entry name" value="Nucleotide-diphossugar_trans"/>
</dbReference>
<evidence type="ECO:0000313" key="6">
    <source>
        <dbReference type="Proteomes" id="UP000275256"/>
    </source>
</evidence>
<dbReference type="FunFam" id="3.90.550.10:FF:000122">
    <property type="entry name" value="Dolichol-phosphate mannosyltransferase subunit 1"/>
    <property type="match status" value="1"/>
</dbReference>
<dbReference type="RefSeq" id="WP_121901627.1">
    <property type="nucleotide sequence ID" value="NZ_REFW01000002.1"/>
</dbReference>
<sequence>MTHYPPLGKVLVIIPTYNESQNIESITGRLRKAVPEADILVADDNSPDGTGDIVDRLVAADSHIHVLHRRGKEGLGAAYLAGFHWGLDKGYGVLVEHDADGSHQPEQLPLLLEALKTADMVKGSRWVKGGKVVNWPKSREVLSKGGNLWTRMWLGIPLKDATGGFNAFRAETLKGMGLDEVASAGYCFQVDLAWRALKTGHKVVEVPIEFVEREFGDSKMSNNIVIEAMIRTALWGVEYRSGQVKNFVRRLTGRGEREGLPPTDA</sequence>
<proteinExistence type="inferred from homology"/>
<evidence type="ECO:0000313" key="5">
    <source>
        <dbReference type="EMBL" id="RMB60147.1"/>
    </source>
</evidence>
<comment type="caution">
    <text evidence="5">The sequence shown here is derived from an EMBL/GenBank/DDBJ whole genome shotgun (WGS) entry which is preliminary data.</text>
</comment>